<evidence type="ECO:0000313" key="1">
    <source>
        <dbReference type="EMBL" id="SDP89636.1"/>
    </source>
</evidence>
<reference evidence="3" key="1">
    <citation type="submission" date="2016-10" db="EMBL/GenBank/DDBJ databases">
        <authorList>
            <person name="Varghese N."/>
            <person name="Submissions S."/>
        </authorList>
    </citation>
    <scope>NUCLEOTIDE SEQUENCE [LARGE SCALE GENOMIC DNA]</scope>
    <source>
        <strain evidence="3">DSM 17101</strain>
    </source>
</reference>
<gene>
    <name evidence="1" type="ORF">SAMN04489708_13848</name>
    <name evidence="2" type="ORF">SAMN04489708_15614</name>
</gene>
<keyword evidence="3" id="KW-1185">Reference proteome</keyword>
<dbReference type="AlphaFoldDB" id="A0A1H0WT47"/>
<name>A0A1H0WT47_9BURK</name>
<dbReference type="EMBL" id="FNJL01000038">
    <property type="protein sequence ID" value="SDP89636.1"/>
    <property type="molecule type" value="Genomic_DNA"/>
</dbReference>
<feature type="non-terminal residue" evidence="2">
    <location>
        <position position="1"/>
    </location>
</feature>
<reference evidence="2" key="2">
    <citation type="submission" date="2016-10" db="EMBL/GenBank/DDBJ databases">
        <authorList>
            <person name="de Groot N.N."/>
        </authorList>
    </citation>
    <scope>NUCLEOTIDE SEQUENCE [LARGE SCALE GENOMIC DNA]</scope>
    <source>
        <strain evidence="2">DSM 17101</strain>
    </source>
</reference>
<evidence type="ECO:0000313" key="2">
    <source>
        <dbReference type="EMBL" id="SDP93924.1"/>
    </source>
</evidence>
<evidence type="ECO:0000313" key="3">
    <source>
        <dbReference type="Proteomes" id="UP000199317"/>
    </source>
</evidence>
<accession>A0A1H0WT47</accession>
<dbReference type="Proteomes" id="UP000199317">
    <property type="component" value="Unassembled WGS sequence"/>
</dbReference>
<proteinExistence type="predicted"/>
<organism evidence="2 3">
    <name type="scientific">Paracidovorax cattleyae</name>
    <dbReference type="NCBI Taxonomy" id="80868"/>
    <lineage>
        <taxon>Bacteria</taxon>
        <taxon>Pseudomonadati</taxon>
        <taxon>Pseudomonadota</taxon>
        <taxon>Betaproteobacteria</taxon>
        <taxon>Burkholderiales</taxon>
        <taxon>Comamonadaceae</taxon>
        <taxon>Paracidovorax</taxon>
    </lineage>
</organism>
<dbReference type="EMBL" id="FNJL01000056">
    <property type="protein sequence ID" value="SDP93924.1"/>
    <property type="molecule type" value="Genomic_DNA"/>
</dbReference>
<sequence length="29" mass="3136">SFSPPAAGQTQLLANYQSQLETTLAANWK</sequence>
<protein>
    <submittedName>
        <fullName evidence="2">Uncharacterized protein</fullName>
    </submittedName>
</protein>